<dbReference type="Proteomes" id="UP000676169">
    <property type="component" value="Chromosome"/>
</dbReference>
<keyword evidence="1" id="KW-0812">Transmembrane</keyword>
<evidence type="ECO:0008006" key="4">
    <source>
        <dbReference type="Google" id="ProtNLM"/>
    </source>
</evidence>
<dbReference type="EMBL" id="CP073100">
    <property type="protein sequence ID" value="QUE50358.1"/>
    <property type="molecule type" value="Genomic_DNA"/>
</dbReference>
<dbReference type="KEGG" id="lamb:KBB96_15995"/>
<reference evidence="2" key="1">
    <citation type="submission" date="2021-04" db="EMBL/GenBank/DDBJ databases">
        <title>Luteolibacter sp. 32A isolated from the skin of an Anderson's salamander (Ambystoma andersonii).</title>
        <authorList>
            <person name="Spergser J."/>
            <person name="Busse H.-J."/>
        </authorList>
    </citation>
    <scope>NUCLEOTIDE SEQUENCE</scope>
    <source>
        <strain evidence="2">32A</strain>
    </source>
</reference>
<protein>
    <recommendedName>
        <fullName evidence="4">DUF2335 domain-containing protein</fullName>
    </recommendedName>
</protein>
<keyword evidence="1" id="KW-0472">Membrane</keyword>
<gene>
    <name evidence="2" type="ORF">KBB96_15995</name>
</gene>
<evidence type="ECO:0000313" key="3">
    <source>
        <dbReference type="Proteomes" id="UP000676169"/>
    </source>
</evidence>
<proteinExistence type="predicted"/>
<accession>A0A975G7G1</accession>
<dbReference type="RefSeq" id="WP_211630498.1">
    <property type="nucleotide sequence ID" value="NZ_CP073100.1"/>
</dbReference>
<organism evidence="2 3">
    <name type="scientific">Luteolibacter ambystomatis</name>
    <dbReference type="NCBI Taxonomy" id="2824561"/>
    <lineage>
        <taxon>Bacteria</taxon>
        <taxon>Pseudomonadati</taxon>
        <taxon>Verrucomicrobiota</taxon>
        <taxon>Verrucomicrobiia</taxon>
        <taxon>Verrucomicrobiales</taxon>
        <taxon>Verrucomicrobiaceae</taxon>
        <taxon>Luteolibacter</taxon>
    </lineage>
</organism>
<name>A0A975G7G1_9BACT</name>
<evidence type="ECO:0000256" key="1">
    <source>
        <dbReference type="SAM" id="Phobius"/>
    </source>
</evidence>
<feature type="transmembrane region" description="Helical" evidence="1">
    <location>
        <begin position="111"/>
        <end position="128"/>
    </location>
</feature>
<dbReference type="AlphaFoldDB" id="A0A975G7G1"/>
<evidence type="ECO:0000313" key="2">
    <source>
        <dbReference type="EMBL" id="QUE50358.1"/>
    </source>
</evidence>
<keyword evidence="1" id="KW-1133">Transmembrane helix</keyword>
<sequence length="148" mass="16230">MDPYTSPNAPLEDPAKAGTIPDAGVEEHRLYAMVLKMVLWGEKKEDVYHRLEVNNVTGPTADLLYNHARADRIATIRDACRKKFLIGIGLILAATVTFCSFWWGLGFLPRLLLYGCFAALGIGLWKTIDGLAGYLMAGTKEGSVEGDL</sequence>
<feature type="transmembrane region" description="Helical" evidence="1">
    <location>
        <begin position="84"/>
        <end position="105"/>
    </location>
</feature>
<keyword evidence="3" id="KW-1185">Reference proteome</keyword>